<dbReference type="Proteomes" id="UP000034245">
    <property type="component" value="Unassembled WGS sequence"/>
</dbReference>
<comment type="caution">
    <text evidence="1">The sequence shown here is derived from an EMBL/GenBank/DDBJ whole genome shotgun (WGS) entry which is preliminary data.</text>
</comment>
<accession>A0ACC4UDV8</accession>
<gene>
    <name evidence="1" type="ORF">WU87_00510</name>
</gene>
<evidence type="ECO:0000313" key="2">
    <source>
        <dbReference type="Proteomes" id="UP000034245"/>
    </source>
</evidence>
<reference evidence="1" key="1">
    <citation type="submission" date="2015-04" db="EMBL/GenBank/DDBJ databases">
        <title>Draft Genome Sequences of Three Species of Emerging Human-Pathogenic Corynebacteria.</title>
        <authorList>
            <person name="Pacheco L.G."/>
            <person name="Mattos-Guaraldi A.L."/>
            <person name="Santos C.S."/>
            <person name="Veras A.O."/>
            <person name="Guimaraes L.C."/>
            <person name="Abreu V."/>
            <person name="Pereira F.L."/>
            <person name="Soares S.C."/>
            <person name="Dorella F.A."/>
            <person name="Carvalho A.F."/>
            <person name="Leal C.G."/>
            <person name="Figueiredo H.C."/>
            <person name="Ramos J.N."/>
            <person name="Vieira V."/>
            <person name="Farfour E."/>
            <person name="Guiso N."/>
            <person name="Hirata R.Jr."/>
            <person name="Ramos R.T."/>
            <person name="Azevedo V."/>
            <person name="Silva A."/>
        </authorList>
    </citation>
    <scope>NUCLEOTIDE SEQUENCE</scope>
    <source>
        <strain evidence="1">1941</strain>
    </source>
</reference>
<protein>
    <submittedName>
        <fullName evidence="1">Transposase</fullName>
    </submittedName>
</protein>
<organism evidence="1 2">
    <name type="scientific">Corynebacterium minutissimum</name>
    <dbReference type="NCBI Taxonomy" id="38301"/>
    <lineage>
        <taxon>Bacteria</taxon>
        <taxon>Bacillati</taxon>
        <taxon>Actinomycetota</taxon>
        <taxon>Actinomycetes</taxon>
        <taxon>Mycobacteriales</taxon>
        <taxon>Corynebacteriaceae</taxon>
        <taxon>Corynebacterium</taxon>
    </lineage>
</organism>
<sequence length="32" mass="3601">MVCIDNHVDVKIAITGAQIAAYTLTEEKIYYN</sequence>
<proteinExistence type="predicted"/>
<keyword evidence="2" id="KW-1185">Reference proteome</keyword>
<evidence type="ECO:0000313" key="1">
    <source>
        <dbReference type="EMBL" id="KKO81238.1"/>
    </source>
</evidence>
<dbReference type="EMBL" id="LAYQ01000001">
    <property type="protein sequence ID" value="KKO81238.1"/>
    <property type="molecule type" value="Genomic_DNA"/>
</dbReference>
<name>A0ACC4UDV8_9CORY</name>